<name>A0A5S5DRX8_9SPHI</name>
<dbReference type="InterPro" id="IPR011042">
    <property type="entry name" value="6-blade_b-propeller_TolB-like"/>
</dbReference>
<dbReference type="Gene3D" id="2.120.10.30">
    <property type="entry name" value="TolB, C-terminal domain"/>
    <property type="match status" value="1"/>
</dbReference>
<dbReference type="SUPFAM" id="SSF63825">
    <property type="entry name" value="YWTD domain"/>
    <property type="match status" value="1"/>
</dbReference>
<sequence length="370" mass="40636">MLKNPILYSAFVILSAVVGLIGCERDDSEPDLEMRKFTRLYISYEEYGTSNLGVPDTNIRVVYPADSSEFGLSLRHVSGARGGGPMLLASFADGQRRLLQASVNSGGSNDTSVYVMDVGQTGVLTNIRNGWMSNRLFTYVKGLAYSRRADMLFFVNGDGSNNSGIYGISQPRLRLGYTRPLKKYRTPGLRMWGAAYESDRLFTSNLGSNPGIFVFEEVNDTPVGADSSAVLRPARTLTIREATNLRGLFYDTVNNVLAITDFTDGRTLGSGKIFLFDNFSDLIEQEGDITPSRVITGPSTGLIQPVDVVLDTRENGVYLYVADRASRRVSRFRISDNGNVAPDKYIETTEEAYGKQATPVGLALDTRSPQ</sequence>
<dbReference type="RefSeq" id="WP_148907220.1">
    <property type="nucleotide sequence ID" value="NZ_VNHX01000001.1"/>
</dbReference>
<comment type="caution">
    <text evidence="1">The sequence shown here is derived from an EMBL/GenBank/DDBJ whole genome shotgun (WGS) entry which is preliminary data.</text>
</comment>
<accession>A0A5S5DRX8</accession>
<dbReference type="Proteomes" id="UP000325105">
    <property type="component" value="Unassembled WGS sequence"/>
</dbReference>
<reference evidence="1 2" key="1">
    <citation type="submission" date="2019-07" db="EMBL/GenBank/DDBJ databases">
        <title>Genomic Encyclopedia of Archaeal and Bacterial Type Strains, Phase II (KMG-II): from individual species to whole genera.</title>
        <authorList>
            <person name="Goeker M."/>
        </authorList>
    </citation>
    <scope>NUCLEOTIDE SEQUENCE [LARGE SCALE GENOMIC DNA]</scope>
    <source>
        <strain evidence="1 2">DSM 18850</strain>
    </source>
</reference>
<protein>
    <recommendedName>
        <fullName evidence="3">6-bladed beta-propeller protein</fullName>
    </recommendedName>
</protein>
<evidence type="ECO:0000313" key="2">
    <source>
        <dbReference type="Proteomes" id="UP000325105"/>
    </source>
</evidence>
<dbReference type="AlphaFoldDB" id="A0A5S5DRX8"/>
<keyword evidence="2" id="KW-1185">Reference proteome</keyword>
<evidence type="ECO:0008006" key="3">
    <source>
        <dbReference type="Google" id="ProtNLM"/>
    </source>
</evidence>
<dbReference type="EMBL" id="VNHX01000001">
    <property type="protein sequence ID" value="TYP98673.1"/>
    <property type="molecule type" value="Genomic_DNA"/>
</dbReference>
<proteinExistence type="predicted"/>
<organism evidence="1 2">
    <name type="scientific">Sphingobacterium allocomposti</name>
    <dbReference type="NCBI Taxonomy" id="415956"/>
    <lineage>
        <taxon>Bacteria</taxon>
        <taxon>Pseudomonadati</taxon>
        <taxon>Bacteroidota</taxon>
        <taxon>Sphingobacteriia</taxon>
        <taxon>Sphingobacteriales</taxon>
        <taxon>Sphingobacteriaceae</taxon>
        <taxon>Sphingobacterium</taxon>
    </lineage>
</organism>
<dbReference type="OrthoDB" id="697094at2"/>
<dbReference type="PROSITE" id="PS51257">
    <property type="entry name" value="PROKAR_LIPOPROTEIN"/>
    <property type="match status" value="1"/>
</dbReference>
<gene>
    <name evidence="1" type="ORF">BC792_101331</name>
</gene>
<evidence type="ECO:0000313" key="1">
    <source>
        <dbReference type="EMBL" id="TYP98673.1"/>
    </source>
</evidence>